<keyword evidence="2" id="KW-0812">Transmembrane</keyword>
<keyword evidence="2" id="KW-0472">Membrane</keyword>
<sequence>MSAFTRLWRRAPAWRLMIYIMIFFTIMSLFFPLPWMLAHAPWLQRLPGMQPPNGAATASTARDQAVNNGQGSQAQADAPDDTNRLMTPDITASLTGTIPFGGHTLPLPAGVWHPVLTGQFGPGGLMLINILVRTDRGVVTGVMIARTATEQLPLDVVQSAASHCHDDRNYRAHIYADRPDGRNECAFIANAVMGPNGAISSDELIQLAFKRLSALGFPMPSLFVVANWILSSGATDATKGSSGITYLLAPTKTGTVQLLAPLPYWDKTTLSQVPTADEFIQKTDRWFSRWVPLLRQAMTHDAGSPTFSPDLAHDPSAP</sequence>
<feature type="region of interest" description="Disordered" evidence="1">
    <location>
        <begin position="51"/>
        <end position="83"/>
    </location>
</feature>
<dbReference type="RefSeq" id="WP_023979571.1">
    <property type="nucleotide sequence ID" value="NZ_CBLX010000027.1"/>
</dbReference>
<evidence type="ECO:0000256" key="2">
    <source>
        <dbReference type="SAM" id="Phobius"/>
    </source>
</evidence>
<feature type="compositionally biased region" description="Polar residues" evidence="1">
    <location>
        <begin position="56"/>
        <end position="75"/>
    </location>
</feature>
<keyword evidence="2" id="KW-1133">Transmembrane helix</keyword>
<comment type="caution">
    <text evidence="3">The sequence shown here is derived from an EMBL/GenBank/DDBJ whole genome shotgun (WGS) entry which is preliminary data.</text>
</comment>
<dbReference type="Proteomes" id="UP000027583">
    <property type="component" value="Unassembled WGS sequence"/>
</dbReference>
<dbReference type="EMBL" id="CBLX010000027">
    <property type="protein sequence ID" value="CDG41259.1"/>
    <property type="molecule type" value="Genomic_DNA"/>
</dbReference>
<evidence type="ECO:0000256" key="1">
    <source>
        <dbReference type="SAM" id="MobiDB-lite"/>
    </source>
</evidence>
<feature type="transmembrane region" description="Helical" evidence="2">
    <location>
        <begin position="16"/>
        <end position="37"/>
    </location>
</feature>
<protein>
    <submittedName>
        <fullName evidence="3">Uncharacterized protein</fullName>
    </submittedName>
</protein>
<reference evidence="3 4" key="2">
    <citation type="journal article" date="2014" name="PLoS ONE">
        <title>Evolution of mitochondria reconstructed from the energy metabolism of living bacteria.</title>
        <authorList>
            <person name="Degli Esposti M."/>
            <person name="Chouaia B."/>
            <person name="Comandatore F."/>
            <person name="Crotti E."/>
            <person name="Sassera D."/>
            <person name="Lievens P.M."/>
            <person name="Daffonchio D."/>
            <person name="Bandi C."/>
        </authorList>
    </citation>
    <scope>NUCLEOTIDE SEQUENCE [LARGE SCALE GENOMIC DNA]</scope>
    <source>
        <strain evidence="3 4">SF2.1</strain>
    </source>
</reference>
<dbReference type="AlphaFoldDB" id="A0A060QJD1"/>
<reference evidence="3 4" key="1">
    <citation type="journal article" date="2014" name="Genome Biol. Evol.">
        <title>Acetic acid bacteria genomes reveal functional traits for adaptation to life in insect guts.</title>
        <authorList>
            <person name="Chouaia B."/>
            <person name="Gaiarsa S."/>
            <person name="Crotti E."/>
            <person name="Comandatore F."/>
            <person name="Degli Esposti M."/>
            <person name="Ricci I."/>
            <person name="Alma A."/>
            <person name="Favia G."/>
            <person name="Bandi C."/>
            <person name="Daffonchio D."/>
        </authorList>
    </citation>
    <scope>NUCLEOTIDE SEQUENCE [LARGE SCALE GENOMIC DNA]</scope>
    <source>
        <strain evidence="3 4">SF2.1</strain>
    </source>
</reference>
<proteinExistence type="predicted"/>
<evidence type="ECO:0000313" key="3">
    <source>
        <dbReference type="EMBL" id="CDG41259.1"/>
    </source>
</evidence>
<evidence type="ECO:0000313" key="4">
    <source>
        <dbReference type="Proteomes" id="UP000027583"/>
    </source>
</evidence>
<accession>A0A060QJD1</accession>
<gene>
    <name evidence="3" type="ORF">ASAP_3214</name>
</gene>
<name>A0A060QJD1_9PROT</name>
<organism evidence="3 4">
    <name type="scientific">Asaia bogorensis</name>
    <dbReference type="NCBI Taxonomy" id="91915"/>
    <lineage>
        <taxon>Bacteria</taxon>
        <taxon>Pseudomonadati</taxon>
        <taxon>Pseudomonadota</taxon>
        <taxon>Alphaproteobacteria</taxon>
        <taxon>Acetobacterales</taxon>
        <taxon>Acetobacteraceae</taxon>
        <taxon>Asaia</taxon>
    </lineage>
</organism>
<dbReference type="eggNOG" id="ENOG5033BUV">
    <property type="taxonomic scope" value="Bacteria"/>
</dbReference>